<evidence type="ECO:0000313" key="2">
    <source>
        <dbReference type="EMBL" id="QJI04411.1"/>
    </source>
</evidence>
<dbReference type="EMBL" id="MT145177">
    <property type="protein sequence ID" value="QJI04411.1"/>
    <property type="molecule type" value="Genomic_DNA"/>
</dbReference>
<dbReference type="EMBL" id="MT144567">
    <property type="protein sequence ID" value="QJA55102.1"/>
    <property type="molecule type" value="Genomic_DNA"/>
</dbReference>
<evidence type="ECO:0000313" key="1">
    <source>
        <dbReference type="EMBL" id="QJA55102.1"/>
    </source>
</evidence>
<accession>A0A6H2A5V1</accession>
<proteinExistence type="predicted"/>
<reference evidence="1" key="1">
    <citation type="submission" date="2020-03" db="EMBL/GenBank/DDBJ databases">
        <title>The deep terrestrial virosphere.</title>
        <authorList>
            <person name="Holmfeldt K."/>
            <person name="Nilsson E."/>
            <person name="Simone D."/>
            <person name="Lopez-Fernandez M."/>
            <person name="Wu X."/>
            <person name="de Brujin I."/>
            <person name="Lundin D."/>
            <person name="Andersson A."/>
            <person name="Bertilsson S."/>
            <person name="Dopson M."/>
        </authorList>
    </citation>
    <scope>NUCLEOTIDE SEQUENCE</scope>
    <source>
        <strain evidence="1">TM448A06871</strain>
        <strain evidence="2">TM448B08059</strain>
    </source>
</reference>
<dbReference type="AlphaFoldDB" id="A0A6H2A5V1"/>
<protein>
    <submittedName>
        <fullName evidence="1">Uncharacterized protein</fullName>
    </submittedName>
</protein>
<organism evidence="1">
    <name type="scientific">viral metagenome</name>
    <dbReference type="NCBI Taxonomy" id="1070528"/>
    <lineage>
        <taxon>unclassified sequences</taxon>
        <taxon>metagenomes</taxon>
        <taxon>organismal metagenomes</taxon>
    </lineage>
</organism>
<name>A0A6H2A5V1_9ZZZZ</name>
<sequence length="94" mass="10755">MFDEADDWQENHSENAWTDLSNKDLLECLLPSANKFISDLLKTIESEVEEMKVNIPNCFCDGSGDYVNGFCDCEFSKNDALDQALQLLRDKIKE</sequence>
<gene>
    <name evidence="1" type="ORF">TM448A06871_0009</name>
    <name evidence="2" type="ORF">TM448B08059_0005</name>
</gene>